<name>A0ABP7DE83_9MICO</name>
<feature type="region of interest" description="Disordered" evidence="1">
    <location>
        <begin position="1"/>
        <end position="38"/>
    </location>
</feature>
<dbReference type="SUPFAM" id="SSF88713">
    <property type="entry name" value="Glycoside hydrolase/deacetylase"/>
    <property type="match status" value="1"/>
</dbReference>
<evidence type="ECO:0000259" key="2">
    <source>
        <dbReference type="PROSITE" id="PS51677"/>
    </source>
</evidence>
<organism evidence="3 4">
    <name type="scientific">Terrabacter ginsenosidimutans</name>
    <dbReference type="NCBI Taxonomy" id="490575"/>
    <lineage>
        <taxon>Bacteria</taxon>
        <taxon>Bacillati</taxon>
        <taxon>Actinomycetota</taxon>
        <taxon>Actinomycetes</taxon>
        <taxon>Micrococcales</taxon>
        <taxon>Intrasporangiaceae</taxon>
        <taxon>Terrabacter</taxon>
    </lineage>
</organism>
<feature type="region of interest" description="Disordered" evidence="1">
    <location>
        <begin position="53"/>
        <end position="112"/>
    </location>
</feature>
<feature type="compositionally biased region" description="Gly residues" evidence="1">
    <location>
        <begin position="60"/>
        <end position="73"/>
    </location>
</feature>
<accession>A0ABP7DE83</accession>
<feature type="compositionally biased region" description="Low complexity" evidence="1">
    <location>
        <begin position="74"/>
        <end position="87"/>
    </location>
</feature>
<feature type="domain" description="NodB homology" evidence="2">
    <location>
        <begin position="130"/>
        <end position="309"/>
    </location>
</feature>
<dbReference type="InterPro" id="IPR050248">
    <property type="entry name" value="Polysacc_deacetylase_ArnD"/>
</dbReference>
<protein>
    <recommendedName>
        <fullName evidence="2">NodB homology domain-containing protein</fullName>
    </recommendedName>
</protein>
<evidence type="ECO:0000256" key="1">
    <source>
        <dbReference type="SAM" id="MobiDB-lite"/>
    </source>
</evidence>
<dbReference type="EMBL" id="BAABDC010000002">
    <property type="protein sequence ID" value="GAA3703095.1"/>
    <property type="molecule type" value="Genomic_DNA"/>
</dbReference>
<evidence type="ECO:0000313" key="4">
    <source>
        <dbReference type="Proteomes" id="UP001501468"/>
    </source>
</evidence>
<dbReference type="CDD" id="cd10917">
    <property type="entry name" value="CE4_NodB_like_6s_7s"/>
    <property type="match status" value="1"/>
</dbReference>
<feature type="compositionally biased region" description="Low complexity" evidence="1">
    <location>
        <begin position="13"/>
        <end position="38"/>
    </location>
</feature>
<dbReference type="PANTHER" id="PTHR10587">
    <property type="entry name" value="GLYCOSYL TRANSFERASE-RELATED"/>
    <property type="match status" value="1"/>
</dbReference>
<dbReference type="InterPro" id="IPR006311">
    <property type="entry name" value="TAT_signal"/>
</dbReference>
<proteinExistence type="predicted"/>
<dbReference type="PROSITE" id="PS51677">
    <property type="entry name" value="NODB"/>
    <property type="match status" value="1"/>
</dbReference>
<gene>
    <name evidence="3" type="ORF">GCM10022399_19460</name>
</gene>
<dbReference type="Proteomes" id="UP001501468">
    <property type="component" value="Unassembled WGS sequence"/>
</dbReference>
<dbReference type="Gene3D" id="3.20.20.370">
    <property type="entry name" value="Glycoside hydrolase/deacetylase"/>
    <property type="match status" value="1"/>
</dbReference>
<evidence type="ECO:0000313" key="3">
    <source>
        <dbReference type="EMBL" id="GAA3703095.1"/>
    </source>
</evidence>
<dbReference type="RefSeq" id="WP_344944998.1">
    <property type="nucleotide sequence ID" value="NZ_BAABDC010000002.1"/>
</dbReference>
<dbReference type="PANTHER" id="PTHR10587:SF137">
    <property type="entry name" value="4-DEOXY-4-FORMAMIDO-L-ARABINOSE-PHOSPHOUNDECAPRENOL DEFORMYLASE ARND-RELATED"/>
    <property type="match status" value="1"/>
</dbReference>
<dbReference type="InterPro" id="IPR002509">
    <property type="entry name" value="NODB_dom"/>
</dbReference>
<dbReference type="InterPro" id="IPR011330">
    <property type="entry name" value="Glyco_hydro/deAcase_b/a-brl"/>
</dbReference>
<reference evidence="4" key="1">
    <citation type="journal article" date="2019" name="Int. J. Syst. Evol. Microbiol.">
        <title>The Global Catalogue of Microorganisms (GCM) 10K type strain sequencing project: providing services to taxonomists for standard genome sequencing and annotation.</title>
        <authorList>
            <consortium name="The Broad Institute Genomics Platform"/>
            <consortium name="The Broad Institute Genome Sequencing Center for Infectious Disease"/>
            <person name="Wu L."/>
            <person name="Ma J."/>
        </authorList>
    </citation>
    <scope>NUCLEOTIDE SEQUENCE [LARGE SCALE GENOMIC DNA]</scope>
    <source>
        <strain evidence="4">JCM 17125</strain>
    </source>
</reference>
<keyword evidence="4" id="KW-1185">Reference proteome</keyword>
<dbReference type="Pfam" id="PF01522">
    <property type="entry name" value="Polysacc_deac_1"/>
    <property type="match status" value="1"/>
</dbReference>
<feature type="compositionally biased region" description="Low complexity" evidence="1">
    <location>
        <begin position="94"/>
        <end position="104"/>
    </location>
</feature>
<dbReference type="PROSITE" id="PS51318">
    <property type="entry name" value="TAT"/>
    <property type="match status" value="1"/>
</dbReference>
<comment type="caution">
    <text evidence="3">The sequence shown here is derived from an EMBL/GenBank/DDBJ whole genome shotgun (WGS) entry which is preliminary data.</text>
</comment>
<sequence>MTPRRPEGEAPDGGDAADPPAGATSAEHSAASARASRRTVLAAAAGAIGSMGVAACSTSGDGGAAGASEGAGPGRTSATSGSPAAPGTSPPAARPSATTPAGSSGTPAPRQDAVLTAAGPDIRFGPRDAPAVALTFHGAGAAARTSAVLDIARAHDAHVTVFAVGQWLQANPALGKAILAAGHDLGNHTWSHRPMRRLTAAQARDEVGRGAAEVAAVRGSAGPLFRPSGTPTSTAVIRAAASASGYARCISYDVDPQDYLDPGAGAVQARTLAAVRAGSIVSLHLGHQGTVAALPGILAGLRARGLRAVTITELLA</sequence>